<evidence type="ECO:0000256" key="1">
    <source>
        <dbReference type="ARBA" id="ARBA00004273"/>
    </source>
</evidence>
<evidence type="ECO:0000313" key="14">
    <source>
        <dbReference type="Proteomes" id="UP000005220"/>
    </source>
</evidence>
<evidence type="ECO:0000256" key="11">
    <source>
        <dbReference type="ARBA" id="ARBA00023310"/>
    </source>
</evidence>
<dbReference type="GO" id="GO:0045259">
    <property type="term" value="C:proton-transporting ATP synthase complex"/>
    <property type="evidence" value="ECO:0007669"/>
    <property type="project" value="UniProtKB-KW"/>
</dbReference>
<dbReference type="OrthoDB" id="35799at2759"/>
<keyword evidence="10 12" id="KW-0472">Membrane</keyword>
<evidence type="ECO:0000313" key="13">
    <source>
        <dbReference type="EMBL" id="CCF57380.1"/>
    </source>
</evidence>
<evidence type="ECO:0000256" key="9">
    <source>
        <dbReference type="ARBA" id="ARBA00023128"/>
    </source>
</evidence>
<keyword evidence="11" id="KW-0066">ATP synthesis</keyword>
<dbReference type="HOGENOM" id="CLU_080463_0_0_1"/>
<evidence type="ECO:0000256" key="7">
    <source>
        <dbReference type="ARBA" id="ARBA00022792"/>
    </source>
</evidence>
<keyword evidence="8 12" id="KW-0406">Ion transport</keyword>
<dbReference type="PANTHER" id="PTHR12700">
    <property type="entry name" value="ATP SYNTHASE SUBUNIT D, MITOCHONDRIAL"/>
    <property type="match status" value="1"/>
</dbReference>
<evidence type="ECO:0000256" key="3">
    <source>
        <dbReference type="ARBA" id="ARBA00021688"/>
    </source>
</evidence>
<keyword evidence="14" id="KW-1185">Reference proteome</keyword>
<dbReference type="InterPro" id="IPR008689">
    <property type="entry name" value="ATP_synth_F0_dsu_mt"/>
</dbReference>
<evidence type="ECO:0000256" key="10">
    <source>
        <dbReference type="ARBA" id="ARBA00023136"/>
    </source>
</evidence>
<comment type="subcellular location">
    <subcellularLocation>
        <location evidence="1 12">Mitochondrion inner membrane</location>
    </subcellularLocation>
</comment>
<dbReference type="Proteomes" id="UP000005220">
    <property type="component" value="Chromosome 3"/>
</dbReference>
<name>H2ASN0_KAZAF</name>
<evidence type="ECO:0000256" key="6">
    <source>
        <dbReference type="ARBA" id="ARBA00022781"/>
    </source>
</evidence>
<sequence>MPSALLAKSASNKLDWAKVISSLKLTGKTATQLSSFKKRNDEARRKLLELEQQPKTVNFDHYKSILNNKDIVSKIESFYNSYKPVTIDISKQISTIQLFEKHALENAKETELLVSQELKTLNETLQNIEEARPFDQLTVDELVKARPEIEEKVEQMVKNGKWEVPGYDEKFGSLNVM</sequence>
<organism evidence="13 14">
    <name type="scientific">Kazachstania africana (strain ATCC 22294 / BCRC 22015 / CBS 2517 / CECT 1963 / NBRC 1671 / NRRL Y-8276)</name>
    <name type="common">Yeast</name>
    <name type="synonym">Kluyveromyces africanus</name>
    <dbReference type="NCBI Taxonomy" id="1071382"/>
    <lineage>
        <taxon>Eukaryota</taxon>
        <taxon>Fungi</taxon>
        <taxon>Dikarya</taxon>
        <taxon>Ascomycota</taxon>
        <taxon>Saccharomycotina</taxon>
        <taxon>Saccharomycetes</taxon>
        <taxon>Saccharomycetales</taxon>
        <taxon>Saccharomycetaceae</taxon>
        <taxon>Kazachstania</taxon>
    </lineage>
</organism>
<dbReference type="AlphaFoldDB" id="H2ASN0"/>
<dbReference type="Gene3D" id="6.10.280.70">
    <property type="match status" value="1"/>
</dbReference>
<keyword evidence="9 12" id="KW-0496">Mitochondrion</keyword>
<dbReference type="Pfam" id="PF05873">
    <property type="entry name" value="Mt_ATP-synt_D"/>
    <property type="match status" value="1"/>
</dbReference>
<gene>
    <name evidence="13" type="primary">KAFR0C03890</name>
    <name evidence="13" type="ORF">KAFR_0C03890</name>
</gene>
<keyword evidence="6 12" id="KW-0375">Hydrogen ion transport</keyword>
<dbReference type="SUPFAM" id="SSF161065">
    <property type="entry name" value="ATP synthase D chain-like"/>
    <property type="match status" value="1"/>
</dbReference>
<dbReference type="FunCoup" id="H2ASN0">
    <property type="interactions" value="616"/>
</dbReference>
<proteinExistence type="inferred from homology"/>
<dbReference type="PIRSF" id="PIRSF005514">
    <property type="entry name" value="ATPase_F0_D_mt"/>
    <property type="match status" value="1"/>
</dbReference>
<dbReference type="InterPro" id="IPR036228">
    <property type="entry name" value="ATP_synth_F0_dsu_sf_mt"/>
</dbReference>
<keyword evidence="5" id="KW-0138">CF(0)</keyword>
<protein>
    <recommendedName>
        <fullName evidence="3 12">ATP synthase subunit d, mitochondrial</fullName>
    </recommendedName>
</protein>
<dbReference type="EMBL" id="HE650823">
    <property type="protein sequence ID" value="CCF57380.1"/>
    <property type="molecule type" value="Genomic_DNA"/>
</dbReference>
<evidence type="ECO:0000256" key="8">
    <source>
        <dbReference type="ARBA" id="ARBA00023065"/>
    </source>
</evidence>
<reference evidence="13 14" key="1">
    <citation type="journal article" date="2011" name="Proc. Natl. Acad. Sci. U.S.A.">
        <title>Evolutionary erosion of yeast sex chromosomes by mating-type switching accidents.</title>
        <authorList>
            <person name="Gordon J.L."/>
            <person name="Armisen D."/>
            <person name="Proux-Wera E."/>
            <person name="Oheigeartaigh S.S."/>
            <person name="Byrne K.P."/>
            <person name="Wolfe K.H."/>
        </authorList>
    </citation>
    <scope>NUCLEOTIDE SEQUENCE [LARGE SCALE GENOMIC DNA]</scope>
    <source>
        <strain evidence="14">ATCC 22294 / BCRC 22015 / CBS 2517 / CECT 1963 / NBRC 1671 / NRRL Y-8276</strain>
    </source>
</reference>
<evidence type="ECO:0000256" key="2">
    <source>
        <dbReference type="ARBA" id="ARBA00006842"/>
    </source>
</evidence>
<accession>H2ASN0</accession>
<evidence type="ECO:0000256" key="4">
    <source>
        <dbReference type="ARBA" id="ARBA00022448"/>
    </source>
</evidence>
<keyword evidence="7 12" id="KW-0999">Mitochondrion inner membrane</keyword>
<comment type="similarity">
    <text evidence="2 12">Belongs to the ATPase d subunit family.</text>
</comment>
<dbReference type="KEGG" id="kaf:KAFR_0C03890"/>
<dbReference type="GeneID" id="13885299"/>
<comment type="function">
    <text evidence="12">Mitochondrial membrane ATP synthase (F(1)F(0) ATP synthase or Complex V) produces ATP from ADP in the presence of a proton gradient across the membrane which is generated by electron transport complexes of the respiratory chain. F-type ATPases consist of two structural domains, F(1) - containing the extramembraneous catalytic core, and F(0) - containing the membrane proton channel, linked together by a central stalk and a peripheral stalk. During catalysis, ATP synthesis in the catalytic domain of F(1) is coupled via a rotary mechanism of the central stalk subunits to proton translocation.</text>
</comment>
<dbReference type="RefSeq" id="XP_003956515.1">
    <property type="nucleotide sequence ID" value="XM_003956466.1"/>
</dbReference>
<keyword evidence="4 12" id="KW-0813">Transport</keyword>
<dbReference type="STRING" id="1071382.H2ASN0"/>
<evidence type="ECO:0000256" key="12">
    <source>
        <dbReference type="PIRNR" id="PIRNR005514"/>
    </source>
</evidence>
<dbReference type="GO" id="GO:0005743">
    <property type="term" value="C:mitochondrial inner membrane"/>
    <property type="evidence" value="ECO:0007669"/>
    <property type="project" value="UniProtKB-SubCell"/>
</dbReference>
<dbReference type="GO" id="GO:0046933">
    <property type="term" value="F:proton-transporting ATP synthase activity, rotational mechanism"/>
    <property type="evidence" value="ECO:0007669"/>
    <property type="project" value="EnsemblFungi"/>
</dbReference>
<dbReference type="eggNOG" id="KOG3366">
    <property type="taxonomic scope" value="Eukaryota"/>
</dbReference>
<dbReference type="InParanoid" id="H2ASN0"/>
<evidence type="ECO:0000256" key="5">
    <source>
        <dbReference type="ARBA" id="ARBA00022547"/>
    </source>
</evidence>